<dbReference type="PANTHER" id="PTHR43095:SF5">
    <property type="entry name" value="XYLULOSE KINASE"/>
    <property type="match status" value="1"/>
</dbReference>
<dbReference type="GO" id="GO:0050277">
    <property type="term" value="F:sedoheptulokinase activity"/>
    <property type="evidence" value="ECO:0007669"/>
    <property type="project" value="UniProtKB-EC"/>
</dbReference>
<evidence type="ECO:0000313" key="7">
    <source>
        <dbReference type="Proteomes" id="UP000518605"/>
    </source>
</evidence>
<protein>
    <submittedName>
        <fullName evidence="6">Sedoheptulokinase</fullName>
        <ecNumber evidence="6">2.7.1.14</ecNumber>
    </submittedName>
</protein>
<keyword evidence="2 6" id="KW-0808">Transferase</keyword>
<dbReference type="EC" id="2.7.1.14" evidence="6"/>
<dbReference type="PIRSF" id="PIRSF000538">
    <property type="entry name" value="GlpK"/>
    <property type="match status" value="1"/>
</dbReference>
<dbReference type="EMBL" id="JACHXW010000002">
    <property type="protein sequence ID" value="MBB3150601.1"/>
    <property type="molecule type" value="Genomic_DNA"/>
</dbReference>
<accession>A0A7W5C3L7</accession>
<dbReference type="Pfam" id="PF02782">
    <property type="entry name" value="FGGY_C"/>
    <property type="match status" value="1"/>
</dbReference>
<name>A0A7W5C3L7_9BACL</name>
<dbReference type="InterPro" id="IPR000577">
    <property type="entry name" value="Carb_kinase_FGGY"/>
</dbReference>
<feature type="domain" description="Carbohydrate kinase FGGY C-terminal" evidence="5">
    <location>
        <begin position="281"/>
        <end position="442"/>
    </location>
</feature>
<evidence type="ECO:0000256" key="1">
    <source>
        <dbReference type="ARBA" id="ARBA00009156"/>
    </source>
</evidence>
<dbReference type="Proteomes" id="UP000518605">
    <property type="component" value="Unassembled WGS sequence"/>
</dbReference>
<evidence type="ECO:0000256" key="2">
    <source>
        <dbReference type="ARBA" id="ARBA00022679"/>
    </source>
</evidence>
<dbReference type="PANTHER" id="PTHR43095">
    <property type="entry name" value="SUGAR KINASE"/>
    <property type="match status" value="1"/>
</dbReference>
<dbReference type="InterPro" id="IPR018485">
    <property type="entry name" value="FGGY_C"/>
</dbReference>
<sequence length="466" mass="49522">MSDSATVKLAAGIDIGTTSISIILSSIETGETVKLVTTMNTTVISSKRNWEKQQNPDQIAAMVVNLIQDCSEVWQQVAAIGISNQMHGVLYIDRSGNAVSPLYTWQDGRGDLPMTASVTYAESLGEFWGQPIATGYGLVTHYFNVLNDGLSADCYKLCTIGDYVAMKLCGLNEPIMDATHAAAIGFFSAETHSFEFDRLESAALDATILPELAGKDGLVGYTPDGKPVICAIGDNQASFLGSVPRLSDSVLLNIGTGAQISAYSDRWLKADGLETRPFPGGGYLLVGASLSGGKSYALLKSFFQETVRAFGTLAEDELYSEMNRLAEAALDSGVPPLRFDTRFYGTRIDPAAAGGINGLLASNFTPGHFAAGILNGVADELMDFIQLAPPQLSSVWTNAVGSGNGIRKNGVMQRLLRERLSLPLRLSGAAEEAAFGAAIYSAARANLFTDLDAAIAVMHRGECQDV</sequence>
<comment type="caution">
    <text evidence="6">The sequence shown here is derived from an EMBL/GenBank/DDBJ whole genome shotgun (WGS) entry which is preliminary data.</text>
</comment>
<reference evidence="6 7" key="1">
    <citation type="submission" date="2020-08" db="EMBL/GenBank/DDBJ databases">
        <title>Genomic Encyclopedia of Type Strains, Phase III (KMG-III): the genomes of soil and plant-associated and newly described type strains.</title>
        <authorList>
            <person name="Whitman W."/>
        </authorList>
    </citation>
    <scope>NUCLEOTIDE SEQUENCE [LARGE SCALE GENOMIC DNA]</scope>
    <source>
        <strain evidence="6 7">CECT 8234</strain>
    </source>
</reference>
<keyword evidence="3 6" id="KW-0418">Kinase</keyword>
<gene>
    <name evidence="6" type="ORF">FHS16_000635</name>
</gene>
<keyword evidence="7" id="KW-1185">Reference proteome</keyword>
<dbReference type="Pfam" id="PF00370">
    <property type="entry name" value="FGGY_N"/>
    <property type="match status" value="1"/>
</dbReference>
<evidence type="ECO:0000259" key="4">
    <source>
        <dbReference type="Pfam" id="PF00370"/>
    </source>
</evidence>
<dbReference type="SUPFAM" id="SSF53067">
    <property type="entry name" value="Actin-like ATPase domain"/>
    <property type="match status" value="2"/>
</dbReference>
<proteinExistence type="inferred from homology"/>
<comment type="similarity">
    <text evidence="1">Belongs to the FGGY kinase family.</text>
</comment>
<dbReference type="InterPro" id="IPR050406">
    <property type="entry name" value="FGGY_Carb_Kinase"/>
</dbReference>
<dbReference type="InterPro" id="IPR018484">
    <property type="entry name" value="FGGY_N"/>
</dbReference>
<dbReference type="CDD" id="cd07777">
    <property type="entry name" value="ASKHA_NBD_FGGY_SHK"/>
    <property type="match status" value="1"/>
</dbReference>
<dbReference type="GO" id="GO:0005975">
    <property type="term" value="P:carbohydrate metabolic process"/>
    <property type="evidence" value="ECO:0007669"/>
    <property type="project" value="InterPro"/>
</dbReference>
<dbReference type="Gene3D" id="3.30.420.40">
    <property type="match status" value="2"/>
</dbReference>
<evidence type="ECO:0000259" key="5">
    <source>
        <dbReference type="Pfam" id="PF02782"/>
    </source>
</evidence>
<evidence type="ECO:0000256" key="3">
    <source>
        <dbReference type="ARBA" id="ARBA00022777"/>
    </source>
</evidence>
<dbReference type="AlphaFoldDB" id="A0A7W5C3L7"/>
<evidence type="ECO:0000313" key="6">
    <source>
        <dbReference type="EMBL" id="MBB3150601.1"/>
    </source>
</evidence>
<dbReference type="InterPro" id="IPR043129">
    <property type="entry name" value="ATPase_NBD"/>
</dbReference>
<feature type="domain" description="Carbohydrate kinase FGGY N-terminal" evidence="4">
    <location>
        <begin position="11"/>
        <end position="223"/>
    </location>
</feature>
<organism evidence="6 7">
    <name type="scientific">Paenibacillus endophyticus</name>
    <dbReference type="NCBI Taxonomy" id="1294268"/>
    <lineage>
        <taxon>Bacteria</taxon>
        <taxon>Bacillati</taxon>
        <taxon>Bacillota</taxon>
        <taxon>Bacilli</taxon>
        <taxon>Bacillales</taxon>
        <taxon>Paenibacillaceae</taxon>
        <taxon>Paenibacillus</taxon>
    </lineage>
</organism>
<dbReference type="RefSeq" id="WP_183558778.1">
    <property type="nucleotide sequence ID" value="NZ_CBCSLB010000004.1"/>
</dbReference>